<dbReference type="InterPro" id="IPR019740">
    <property type="entry name" value="Pyridox_Oxase_CS"/>
</dbReference>
<evidence type="ECO:0000256" key="8">
    <source>
        <dbReference type="PIRSR" id="PIRSR000190-1"/>
    </source>
</evidence>
<feature type="binding site" evidence="7 8">
    <location>
        <position position="128"/>
    </location>
    <ligand>
        <name>substrate</name>
    </ligand>
</feature>
<evidence type="ECO:0000256" key="2">
    <source>
        <dbReference type="ARBA" id="ARBA00011738"/>
    </source>
</evidence>
<dbReference type="InterPro" id="IPR000659">
    <property type="entry name" value="Pyridox_Oxase"/>
</dbReference>
<comment type="catalytic activity">
    <reaction evidence="7">
        <text>pyridoxamine 5'-phosphate + O2 + H2O = pyridoxal 5'-phosphate + H2O2 + NH4(+)</text>
        <dbReference type="Rhea" id="RHEA:15817"/>
        <dbReference type="ChEBI" id="CHEBI:15377"/>
        <dbReference type="ChEBI" id="CHEBI:15379"/>
        <dbReference type="ChEBI" id="CHEBI:16240"/>
        <dbReference type="ChEBI" id="CHEBI:28938"/>
        <dbReference type="ChEBI" id="CHEBI:58451"/>
        <dbReference type="ChEBI" id="CHEBI:597326"/>
        <dbReference type="EC" id="1.4.3.5"/>
    </reaction>
</comment>
<feature type="binding site" evidence="7 8">
    <location>
        <begin position="193"/>
        <end position="195"/>
    </location>
    <ligand>
        <name>substrate</name>
    </ligand>
</feature>
<feature type="binding site" evidence="7 9">
    <location>
        <position position="187"/>
    </location>
    <ligand>
        <name>FMN</name>
        <dbReference type="ChEBI" id="CHEBI:58210"/>
    </ligand>
</feature>
<comment type="catalytic activity">
    <reaction evidence="7">
        <text>pyridoxine 5'-phosphate + O2 = pyridoxal 5'-phosphate + H2O2</text>
        <dbReference type="Rhea" id="RHEA:15149"/>
        <dbReference type="ChEBI" id="CHEBI:15379"/>
        <dbReference type="ChEBI" id="CHEBI:16240"/>
        <dbReference type="ChEBI" id="CHEBI:58589"/>
        <dbReference type="ChEBI" id="CHEBI:597326"/>
        <dbReference type="EC" id="1.4.3.5"/>
    </reaction>
</comment>
<proteinExistence type="inferred from homology"/>
<feature type="binding site" evidence="7 9">
    <location>
        <position position="83"/>
    </location>
    <ligand>
        <name>FMN</name>
        <dbReference type="ChEBI" id="CHEBI:58210"/>
    </ligand>
</feature>
<evidence type="ECO:0000256" key="4">
    <source>
        <dbReference type="ARBA" id="ARBA00022643"/>
    </source>
</evidence>
<reference evidence="12" key="1">
    <citation type="submission" date="2020-11" db="EMBL/GenBank/DDBJ databases">
        <title>Nocardioides sp. CBS4Y-1, whole genome shotgun sequence.</title>
        <authorList>
            <person name="Tuo L."/>
        </authorList>
    </citation>
    <scope>NUCLEOTIDE SEQUENCE</scope>
    <source>
        <strain evidence="12">CBS4Y-1</strain>
    </source>
</reference>
<keyword evidence="3 7" id="KW-0285">Flavoprotein</keyword>
<dbReference type="EC" id="1.4.3.5" evidence="7"/>
<feature type="binding site" evidence="7 9">
    <location>
        <position position="197"/>
    </location>
    <ligand>
        <name>FMN</name>
        <dbReference type="ChEBI" id="CHEBI:58210"/>
    </ligand>
</feature>
<dbReference type="AlphaFoldDB" id="A0A930Y7V1"/>
<feature type="binding site" evidence="7 9">
    <location>
        <position position="84"/>
    </location>
    <ligand>
        <name>FMN</name>
        <dbReference type="ChEBI" id="CHEBI:58210"/>
    </ligand>
</feature>
<feature type="binding site" evidence="7 9">
    <location>
        <position position="106"/>
    </location>
    <ligand>
        <name>FMN</name>
        <dbReference type="ChEBI" id="CHEBI:58210"/>
    </ligand>
</feature>
<name>A0A930Y7V1_9ACTN</name>
<comment type="pathway">
    <text evidence="7">Cofactor metabolism; pyridoxal 5'-phosphate salvage; pyridoxal 5'-phosphate from pyridoxine 5'-phosphate: step 1/1.</text>
</comment>
<dbReference type="RefSeq" id="WP_194503683.1">
    <property type="nucleotide sequence ID" value="NZ_JADIVZ010000005.1"/>
</dbReference>
<dbReference type="PIRSF" id="PIRSF000190">
    <property type="entry name" value="Pyd_amn-ph_oxd"/>
    <property type="match status" value="1"/>
</dbReference>
<dbReference type="PANTHER" id="PTHR10851:SF0">
    <property type="entry name" value="PYRIDOXINE-5'-PHOSPHATE OXIDASE"/>
    <property type="match status" value="1"/>
</dbReference>
<dbReference type="SUPFAM" id="SSF50475">
    <property type="entry name" value="FMN-binding split barrel"/>
    <property type="match status" value="1"/>
</dbReference>
<accession>A0A930Y7V1</accession>
<protein>
    <recommendedName>
        <fullName evidence="7">Pyridoxine/pyridoxamine 5'-phosphate oxidase</fullName>
        <ecNumber evidence="7">1.4.3.5</ecNumber>
    </recommendedName>
    <alternativeName>
        <fullName evidence="7">PNP/PMP oxidase</fullName>
        <shortName evidence="7">PNPOx</shortName>
    </alternativeName>
    <alternativeName>
        <fullName evidence="7">Pyridoxal 5'-phosphate synthase</fullName>
    </alternativeName>
</protein>
<evidence type="ECO:0000256" key="9">
    <source>
        <dbReference type="PIRSR" id="PIRSR000190-2"/>
    </source>
</evidence>
<feature type="domain" description="Pyridoxine 5'-phosphate oxidase dimerisation C-terminal" evidence="11">
    <location>
        <begin position="174"/>
        <end position="214"/>
    </location>
</feature>
<evidence type="ECO:0000256" key="1">
    <source>
        <dbReference type="ARBA" id="ARBA00007301"/>
    </source>
</evidence>
<dbReference type="PROSITE" id="PS01064">
    <property type="entry name" value="PYRIDOX_OXIDASE"/>
    <property type="match status" value="1"/>
</dbReference>
<organism evidence="12 13">
    <name type="scientific">Nocardioides acrostichi</name>
    <dbReference type="NCBI Taxonomy" id="2784339"/>
    <lineage>
        <taxon>Bacteria</taxon>
        <taxon>Bacillati</taxon>
        <taxon>Actinomycetota</taxon>
        <taxon>Actinomycetes</taxon>
        <taxon>Propionibacteriales</taxon>
        <taxon>Nocardioidaceae</taxon>
        <taxon>Nocardioides</taxon>
    </lineage>
</organism>
<feature type="binding site" evidence="7 9">
    <location>
        <begin position="62"/>
        <end position="67"/>
    </location>
    <ligand>
        <name>FMN</name>
        <dbReference type="ChEBI" id="CHEBI:58210"/>
    </ligand>
</feature>
<dbReference type="FunFam" id="2.30.110.10:FF:000020">
    <property type="entry name" value="PNPO isoform 11"/>
    <property type="match status" value="1"/>
</dbReference>
<evidence type="ECO:0000256" key="5">
    <source>
        <dbReference type="ARBA" id="ARBA00023002"/>
    </source>
</evidence>
<evidence type="ECO:0000313" key="12">
    <source>
        <dbReference type="EMBL" id="MBF4162427.1"/>
    </source>
</evidence>
<evidence type="ECO:0000313" key="13">
    <source>
        <dbReference type="Proteomes" id="UP000656804"/>
    </source>
</evidence>
<comment type="function">
    <text evidence="7">Catalyzes the oxidation of either pyridoxine 5'-phosphate (PNP) or pyridoxamine 5'-phosphate (PMP) into pyridoxal 5'-phosphate (PLP).</text>
</comment>
<feature type="binding site" evidence="7 8">
    <location>
        <position position="124"/>
    </location>
    <ligand>
        <name>substrate</name>
    </ligand>
</feature>
<evidence type="ECO:0000256" key="7">
    <source>
        <dbReference type="HAMAP-Rule" id="MF_01629"/>
    </source>
</evidence>
<dbReference type="HAMAP" id="MF_01629">
    <property type="entry name" value="PdxH"/>
    <property type="match status" value="1"/>
</dbReference>
<keyword evidence="6 7" id="KW-0664">Pyridoxine biosynthesis</keyword>
<dbReference type="Pfam" id="PF10590">
    <property type="entry name" value="PNP_phzG_C"/>
    <property type="match status" value="1"/>
</dbReference>
<comment type="similarity">
    <text evidence="1 7">Belongs to the pyridoxamine 5'-phosphate oxidase family.</text>
</comment>
<keyword evidence="4 7" id="KW-0288">FMN</keyword>
<evidence type="ECO:0000256" key="6">
    <source>
        <dbReference type="ARBA" id="ARBA00023096"/>
    </source>
</evidence>
<feature type="binding site" evidence="8">
    <location>
        <begin position="10"/>
        <end position="13"/>
    </location>
    <ligand>
        <name>substrate</name>
    </ligand>
</feature>
<dbReference type="InterPro" id="IPR019576">
    <property type="entry name" value="Pyridoxamine_oxidase_dimer_C"/>
</dbReference>
<comment type="cofactor">
    <cofactor evidence="7 9">
        <name>FMN</name>
        <dbReference type="ChEBI" id="CHEBI:58210"/>
    </cofactor>
    <text evidence="7 9">Binds 1 FMN per subunit.</text>
</comment>
<dbReference type="GO" id="GO:0010181">
    <property type="term" value="F:FMN binding"/>
    <property type="evidence" value="ECO:0007669"/>
    <property type="project" value="UniProtKB-UniRule"/>
</dbReference>
<dbReference type="Gene3D" id="2.30.110.10">
    <property type="entry name" value="Electron Transport, Fmn-binding Protein, Chain A"/>
    <property type="match status" value="1"/>
</dbReference>
<dbReference type="Proteomes" id="UP000656804">
    <property type="component" value="Unassembled WGS sequence"/>
</dbReference>
<feature type="binding site" evidence="7 8">
    <location>
        <position position="132"/>
    </location>
    <ligand>
        <name>substrate</name>
    </ligand>
</feature>
<keyword evidence="5 7" id="KW-0560">Oxidoreductase</keyword>
<dbReference type="InterPro" id="IPR011576">
    <property type="entry name" value="Pyridox_Oxase_N"/>
</dbReference>
<dbReference type="GO" id="GO:0008615">
    <property type="term" value="P:pyridoxine biosynthetic process"/>
    <property type="evidence" value="ECO:0007669"/>
    <property type="project" value="UniProtKB-UniRule"/>
</dbReference>
<feature type="binding site" evidence="7 8">
    <location>
        <position position="67"/>
    </location>
    <ligand>
        <name>substrate</name>
    </ligand>
</feature>
<dbReference type="NCBIfam" id="TIGR00558">
    <property type="entry name" value="pdxH"/>
    <property type="match status" value="1"/>
</dbReference>
<comment type="pathway">
    <text evidence="7">Cofactor metabolism; pyridoxal 5'-phosphate salvage; pyridoxal 5'-phosphate from pyridoxamine 5'-phosphate: step 1/1.</text>
</comment>
<dbReference type="NCBIfam" id="NF004231">
    <property type="entry name" value="PRK05679.1"/>
    <property type="match status" value="1"/>
</dbReference>
<gene>
    <name evidence="7 12" type="primary">pdxH</name>
    <name evidence="12" type="ORF">ISG29_12060</name>
</gene>
<dbReference type="PANTHER" id="PTHR10851">
    <property type="entry name" value="PYRIDOXINE-5-PHOSPHATE OXIDASE"/>
    <property type="match status" value="1"/>
</dbReference>
<evidence type="ECO:0000259" key="10">
    <source>
        <dbReference type="Pfam" id="PF01243"/>
    </source>
</evidence>
<dbReference type="GO" id="GO:0004733">
    <property type="term" value="F:pyridoxamine phosphate oxidase activity"/>
    <property type="evidence" value="ECO:0007669"/>
    <property type="project" value="UniProtKB-UniRule"/>
</dbReference>
<evidence type="ECO:0000256" key="3">
    <source>
        <dbReference type="ARBA" id="ARBA00022630"/>
    </source>
</evidence>
<comment type="subunit">
    <text evidence="2 7">Homodimer.</text>
</comment>
<dbReference type="Pfam" id="PF01243">
    <property type="entry name" value="PNPOx_N"/>
    <property type="match status" value="1"/>
</dbReference>
<evidence type="ECO:0000259" key="11">
    <source>
        <dbReference type="Pfam" id="PF10590"/>
    </source>
</evidence>
<feature type="binding site" evidence="7 9">
    <location>
        <begin position="77"/>
        <end position="78"/>
    </location>
    <ligand>
        <name>FMN</name>
        <dbReference type="ChEBI" id="CHEBI:58210"/>
    </ligand>
</feature>
<feature type="domain" description="Pyridoxamine 5'-phosphate oxidase N-terminal" evidence="10">
    <location>
        <begin position="36"/>
        <end position="159"/>
    </location>
</feature>
<dbReference type="InterPro" id="IPR012349">
    <property type="entry name" value="Split_barrel_FMN-bd"/>
</dbReference>
<keyword evidence="13" id="KW-1185">Reference proteome</keyword>
<comment type="caution">
    <text evidence="12">The sequence shown here is derived from an EMBL/GenBank/DDBJ whole genome shotgun (WGS) entry which is preliminary data.</text>
</comment>
<feature type="binding site" evidence="7 9">
    <location>
        <begin position="141"/>
        <end position="142"/>
    </location>
    <ligand>
        <name>FMN</name>
        <dbReference type="ChEBI" id="CHEBI:58210"/>
    </ligand>
</feature>
<sequence>MDSDQLRSLRHEYAARGLAESDLAGDPVTMFGRWFDEAAEALGEPNAMVVSTVGADGAPSSRMVLLKGYDERGFVFYTNTSSRKGRDLGGEGRCALLFPWHDLERQVRVEGVAQPLSREEVDAYFAVRPRESRLGAHASHQSAVVDGRGELEAAYEAAEERFEGVDDVPAPEEWGGYRVEPEVVEFWQGRRGRMHDRLVYRGTAEGWDVVRLAP</sequence>
<dbReference type="EMBL" id="JADIVZ010000005">
    <property type="protein sequence ID" value="MBF4162427.1"/>
    <property type="molecule type" value="Genomic_DNA"/>
</dbReference>